<dbReference type="AlphaFoldDB" id="A0A3A8K790"/>
<dbReference type="OrthoDB" id="5524287at2"/>
<evidence type="ECO:0000313" key="3">
    <source>
        <dbReference type="EMBL" id="RKG98311.1"/>
    </source>
</evidence>
<accession>A0A3A8K790</accession>
<dbReference type="Pfam" id="PF03807">
    <property type="entry name" value="F420_oxidored"/>
    <property type="match status" value="1"/>
</dbReference>
<comment type="caution">
    <text evidence="3">The sequence shown here is derived from an EMBL/GenBank/DDBJ whole genome shotgun (WGS) entry which is preliminary data.</text>
</comment>
<dbReference type="SUPFAM" id="SSF51735">
    <property type="entry name" value="NAD(P)-binding Rossmann-fold domains"/>
    <property type="match status" value="1"/>
</dbReference>
<dbReference type="PANTHER" id="PTHR14239">
    <property type="entry name" value="DUDULIN-RELATED"/>
    <property type="match status" value="1"/>
</dbReference>
<keyword evidence="4" id="KW-1185">Reference proteome</keyword>
<gene>
    <name evidence="3" type="ORF">D7X32_29940</name>
</gene>
<dbReference type="InterPro" id="IPR051267">
    <property type="entry name" value="STEAP_metalloreductase"/>
</dbReference>
<evidence type="ECO:0000256" key="1">
    <source>
        <dbReference type="ARBA" id="ARBA00023002"/>
    </source>
</evidence>
<dbReference type="GO" id="GO:0016491">
    <property type="term" value="F:oxidoreductase activity"/>
    <property type="evidence" value="ECO:0007669"/>
    <property type="project" value="UniProtKB-KW"/>
</dbReference>
<dbReference type="InterPro" id="IPR028939">
    <property type="entry name" value="P5C_Rdtase_cat_N"/>
</dbReference>
<evidence type="ECO:0000259" key="2">
    <source>
        <dbReference type="Pfam" id="PF03807"/>
    </source>
</evidence>
<keyword evidence="1" id="KW-0560">Oxidoreductase</keyword>
<reference evidence="4" key="1">
    <citation type="submission" date="2018-09" db="EMBL/GenBank/DDBJ databases">
        <authorList>
            <person name="Livingstone P.G."/>
            <person name="Whitworth D.E."/>
        </authorList>
    </citation>
    <scope>NUCLEOTIDE SEQUENCE [LARGE SCALE GENOMIC DNA]</scope>
    <source>
        <strain evidence="4">CA043D</strain>
    </source>
</reference>
<dbReference type="InterPro" id="IPR036291">
    <property type="entry name" value="NAD(P)-bd_dom_sf"/>
</dbReference>
<sequence>MTQTIGFIGSGAISSQVARLAVAAGMDVILSNTRGPESLSALISELGNRARAATPAEAARDAELVVASIPFYAYSKLSAEALAGKVVIDTMNYYPERDGHMPEIDTARVATSELVQRHLSRSRVVRALNNMDWVRLRSRARPVGASDRSALPIASDDAEAKAAVSGFLGAIGYDAVDLGPLADSWRSEPTTPVYVLPYLGTVPSDVRPEAARAWFLQAPGAPVSVQQVKTLVARAVRHERMFGDVGPLPGAAI</sequence>
<proteinExistence type="predicted"/>
<dbReference type="EMBL" id="RAWE01000146">
    <property type="protein sequence ID" value="RKG98311.1"/>
    <property type="molecule type" value="Genomic_DNA"/>
</dbReference>
<evidence type="ECO:0000313" key="4">
    <source>
        <dbReference type="Proteomes" id="UP000268313"/>
    </source>
</evidence>
<dbReference type="Gene3D" id="3.40.50.720">
    <property type="entry name" value="NAD(P)-binding Rossmann-like Domain"/>
    <property type="match status" value="1"/>
</dbReference>
<organism evidence="3 4">
    <name type="scientific">Corallococcus carmarthensis</name>
    <dbReference type="NCBI Taxonomy" id="2316728"/>
    <lineage>
        <taxon>Bacteria</taxon>
        <taxon>Pseudomonadati</taxon>
        <taxon>Myxococcota</taxon>
        <taxon>Myxococcia</taxon>
        <taxon>Myxococcales</taxon>
        <taxon>Cystobacterineae</taxon>
        <taxon>Myxococcaceae</taxon>
        <taxon>Corallococcus</taxon>
    </lineage>
</organism>
<name>A0A3A8K790_9BACT</name>
<feature type="domain" description="Pyrroline-5-carboxylate reductase catalytic N-terminal" evidence="2">
    <location>
        <begin position="4"/>
        <end position="93"/>
    </location>
</feature>
<protein>
    <submittedName>
        <fullName evidence="3">Oxidoreductase</fullName>
    </submittedName>
</protein>
<dbReference type="Proteomes" id="UP000268313">
    <property type="component" value="Unassembled WGS sequence"/>
</dbReference>